<proteinExistence type="predicted"/>
<dbReference type="KEGG" id="min:Minf_2258"/>
<dbReference type="EMBL" id="CP000975">
    <property type="protein sequence ID" value="ACD84312.1"/>
    <property type="molecule type" value="Genomic_DNA"/>
</dbReference>
<reference evidence="2 3" key="1">
    <citation type="journal article" date="2008" name="Biol. Direct">
        <title>Complete genome sequence of the extremely acidophilic methanotroph isolate V4, Methylacidiphilum infernorum, a representative of the bacterial phylum Verrucomicrobia.</title>
        <authorList>
            <person name="Hou S."/>
            <person name="Makarova K.S."/>
            <person name="Saw J.H."/>
            <person name="Senin P."/>
            <person name="Ly B.V."/>
            <person name="Zhou Z."/>
            <person name="Ren Y."/>
            <person name="Wang J."/>
            <person name="Galperin M.Y."/>
            <person name="Omelchenko M.V."/>
            <person name="Wolf Y.I."/>
            <person name="Yutin N."/>
            <person name="Koonin E.V."/>
            <person name="Stott M.B."/>
            <person name="Mountain B.W."/>
            <person name="Crowe M.A."/>
            <person name="Smirnova A.V."/>
            <person name="Dunfield P.F."/>
            <person name="Feng L."/>
            <person name="Wang L."/>
            <person name="Alam M."/>
        </authorList>
    </citation>
    <scope>NUCLEOTIDE SEQUENCE [LARGE SCALE GENOMIC DNA]</scope>
    <source>
        <strain evidence="3">Isolate V4</strain>
    </source>
</reference>
<protein>
    <submittedName>
        <fullName evidence="2">Metal-dependent hydrolase of the beta-lactamase superfamily</fullName>
    </submittedName>
</protein>
<dbReference type="AlphaFoldDB" id="B3E083"/>
<evidence type="ECO:0000259" key="1">
    <source>
        <dbReference type="SMART" id="SM00849"/>
    </source>
</evidence>
<dbReference type="CDD" id="cd16279">
    <property type="entry name" value="metallo-hydrolase-like_MBL-fold"/>
    <property type="match status" value="1"/>
</dbReference>
<dbReference type="PANTHER" id="PTHR42663">
    <property type="entry name" value="HYDROLASE C777.06C-RELATED-RELATED"/>
    <property type="match status" value="1"/>
</dbReference>
<evidence type="ECO:0000313" key="3">
    <source>
        <dbReference type="Proteomes" id="UP000009149"/>
    </source>
</evidence>
<gene>
    <name evidence="2" type="primary">phnP</name>
    <name evidence="2" type="ordered locus">Minf_2258</name>
</gene>
<accession>B3E083</accession>
<keyword evidence="2" id="KW-0378">Hydrolase</keyword>
<dbReference type="Proteomes" id="UP000009149">
    <property type="component" value="Chromosome"/>
</dbReference>
<feature type="domain" description="Metallo-beta-lactamase" evidence="1">
    <location>
        <begin position="61"/>
        <end position="257"/>
    </location>
</feature>
<dbReference type="HOGENOM" id="CLU_044538_2_1_0"/>
<dbReference type="SUPFAM" id="SSF56281">
    <property type="entry name" value="Metallo-hydrolase/oxidoreductase"/>
    <property type="match status" value="1"/>
</dbReference>
<dbReference type="GO" id="GO:0016787">
    <property type="term" value="F:hydrolase activity"/>
    <property type="evidence" value="ECO:0007669"/>
    <property type="project" value="UniProtKB-KW"/>
</dbReference>
<dbReference type="PANTHER" id="PTHR42663:SF6">
    <property type="entry name" value="HYDROLASE C777.06C-RELATED"/>
    <property type="match status" value="1"/>
</dbReference>
<name>B3E083_METI4</name>
<dbReference type="Gene3D" id="3.60.15.10">
    <property type="entry name" value="Ribonuclease Z/Hydroxyacylglutathione hydrolase-like"/>
    <property type="match status" value="1"/>
</dbReference>
<organism evidence="2 3">
    <name type="scientific">Methylacidiphilum infernorum (isolate V4)</name>
    <name type="common">Methylokorus infernorum (strain V4)</name>
    <dbReference type="NCBI Taxonomy" id="481448"/>
    <lineage>
        <taxon>Bacteria</taxon>
        <taxon>Pseudomonadati</taxon>
        <taxon>Verrucomicrobiota</taxon>
        <taxon>Methylacidiphilae</taxon>
        <taxon>Methylacidiphilales</taxon>
        <taxon>Methylacidiphilaceae</taxon>
        <taxon>Methylacidiphilum (ex Ratnadevi et al. 2023)</taxon>
    </lineage>
</organism>
<dbReference type="Pfam" id="PF12706">
    <property type="entry name" value="Lactamase_B_2"/>
    <property type="match status" value="1"/>
</dbReference>
<dbReference type="SMART" id="SM00849">
    <property type="entry name" value="Lactamase_B"/>
    <property type="match status" value="1"/>
</dbReference>
<sequence length="286" mass="32047">MFYLLPALKATGFLFKYLFFMDIPSKQSKIVVLGSGTSQGVPMIGCPCATCHSQDPRDNRTRCSLYITDGQSAILIDTPPELRIQCLRENISMLTAVLFTHSHADHIMGFDDLRRFCDLSGQKLPIYGSQEVMESLARIFPYAFDPSSEKKGYLRVLPHVIAPYESFSIGSFTITAFPLPHGQTTTFGYLFEKEGEKILAYLVDCKSVPQKTIERLSAVDYLFIDGLRDEPHPTHLSTSEAVAIARQIGAKKTFLTHITHHKSHKEREASLPKNVHVGYDGLEIAF</sequence>
<dbReference type="InterPro" id="IPR036866">
    <property type="entry name" value="RibonucZ/Hydroxyglut_hydro"/>
</dbReference>
<dbReference type="STRING" id="481448.Minf_2258"/>
<dbReference type="InterPro" id="IPR001279">
    <property type="entry name" value="Metallo-B-lactamas"/>
</dbReference>
<evidence type="ECO:0000313" key="2">
    <source>
        <dbReference type="EMBL" id="ACD84312.1"/>
    </source>
</evidence>
<dbReference type="eggNOG" id="COG1235">
    <property type="taxonomic scope" value="Bacteria"/>
</dbReference>